<reference evidence="1" key="1">
    <citation type="submission" date="2020-02" db="EMBL/GenBank/DDBJ databases">
        <authorList>
            <person name="Meier V. D."/>
        </authorList>
    </citation>
    <scope>NUCLEOTIDE SEQUENCE</scope>
    <source>
        <strain evidence="1">AVDCRST_MAG19</strain>
    </source>
</reference>
<accession>A0A6J4UMT2</accession>
<dbReference type="AlphaFoldDB" id="A0A6J4UMT2"/>
<evidence type="ECO:0000313" key="1">
    <source>
        <dbReference type="EMBL" id="CAA9553592.1"/>
    </source>
</evidence>
<sequence>MMTTVSGSGAVIPTIRASSSAWVEASAGSLVRR</sequence>
<proteinExistence type="predicted"/>
<name>A0A6J4UMT2_9BACT</name>
<dbReference type="EMBL" id="CADCWL010000041">
    <property type="protein sequence ID" value="CAA9553592.1"/>
    <property type="molecule type" value="Genomic_DNA"/>
</dbReference>
<protein>
    <submittedName>
        <fullName evidence="1">Uncharacterized protein</fullName>
    </submittedName>
</protein>
<organism evidence="1">
    <name type="scientific">uncultured Thermomicrobiales bacterium</name>
    <dbReference type="NCBI Taxonomy" id="1645740"/>
    <lineage>
        <taxon>Bacteria</taxon>
        <taxon>Pseudomonadati</taxon>
        <taxon>Thermomicrobiota</taxon>
        <taxon>Thermomicrobia</taxon>
        <taxon>Thermomicrobiales</taxon>
        <taxon>environmental samples</taxon>
    </lineage>
</organism>
<gene>
    <name evidence="1" type="ORF">AVDCRST_MAG19-1030</name>
</gene>